<comment type="subcellular location">
    <subcellularLocation>
        <location evidence="1 5">Cytoplasm</location>
    </subcellularLocation>
</comment>
<dbReference type="Proteomes" id="UP000000238">
    <property type="component" value="Chromosome"/>
</dbReference>
<dbReference type="InterPro" id="IPR006015">
    <property type="entry name" value="Universal_stress_UspA"/>
</dbReference>
<keyword evidence="8" id="KW-1185">Reference proteome</keyword>
<dbReference type="RefSeq" id="WP_011398520.1">
    <property type="nucleotide sequence ID" value="NC_007645.1"/>
</dbReference>
<dbReference type="Pfam" id="PF00582">
    <property type="entry name" value="Usp"/>
    <property type="match status" value="1"/>
</dbReference>
<comment type="subunit">
    <text evidence="3">Homodimer.</text>
</comment>
<evidence type="ECO:0000259" key="6">
    <source>
        <dbReference type="Pfam" id="PF00582"/>
    </source>
</evidence>
<dbReference type="SUPFAM" id="SSF52402">
    <property type="entry name" value="Adenine nucleotide alpha hydrolases-like"/>
    <property type="match status" value="1"/>
</dbReference>
<evidence type="ECO:0000256" key="4">
    <source>
        <dbReference type="ARBA" id="ARBA00022490"/>
    </source>
</evidence>
<keyword evidence="4 5" id="KW-0963">Cytoplasm</keyword>
<gene>
    <name evidence="7" type="ordered locus">HCH_04760</name>
</gene>
<dbReference type="AlphaFoldDB" id="Q2SD19"/>
<dbReference type="PANTHER" id="PTHR46268:SF23">
    <property type="entry name" value="UNIVERSAL STRESS PROTEIN A-RELATED"/>
    <property type="match status" value="1"/>
</dbReference>
<dbReference type="GO" id="GO:0005737">
    <property type="term" value="C:cytoplasm"/>
    <property type="evidence" value="ECO:0007669"/>
    <property type="project" value="UniProtKB-SubCell"/>
</dbReference>
<dbReference type="STRING" id="349521.HCH_04760"/>
<dbReference type="HOGENOM" id="CLU_049301_11_3_6"/>
<comment type="similarity">
    <text evidence="2 5">Belongs to the universal stress protein A family.</text>
</comment>
<dbReference type="PRINTS" id="PR01438">
    <property type="entry name" value="UNVRSLSTRESS"/>
</dbReference>
<evidence type="ECO:0000313" key="7">
    <source>
        <dbReference type="EMBL" id="ABC31455.1"/>
    </source>
</evidence>
<organism evidence="7 8">
    <name type="scientific">Hahella chejuensis (strain KCTC 2396)</name>
    <dbReference type="NCBI Taxonomy" id="349521"/>
    <lineage>
        <taxon>Bacteria</taxon>
        <taxon>Pseudomonadati</taxon>
        <taxon>Pseudomonadota</taxon>
        <taxon>Gammaproteobacteria</taxon>
        <taxon>Oceanospirillales</taxon>
        <taxon>Hahellaceae</taxon>
        <taxon>Hahella</taxon>
    </lineage>
</organism>
<dbReference type="InterPro" id="IPR006016">
    <property type="entry name" value="UspA"/>
</dbReference>
<dbReference type="OrthoDB" id="9792500at2"/>
<dbReference type="PANTHER" id="PTHR46268">
    <property type="entry name" value="STRESS RESPONSE PROTEIN NHAX"/>
    <property type="match status" value="1"/>
</dbReference>
<evidence type="ECO:0000256" key="5">
    <source>
        <dbReference type="PIRNR" id="PIRNR006276"/>
    </source>
</evidence>
<dbReference type="InterPro" id="IPR014729">
    <property type="entry name" value="Rossmann-like_a/b/a_fold"/>
</dbReference>
<dbReference type="PIRSF" id="PIRSF006276">
    <property type="entry name" value="UspA"/>
    <property type="match status" value="1"/>
</dbReference>
<dbReference type="Gene3D" id="3.40.50.620">
    <property type="entry name" value="HUPs"/>
    <property type="match status" value="1"/>
</dbReference>
<evidence type="ECO:0000256" key="2">
    <source>
        <dbReference type="ARBA" id="ARBA00008791"/>
    </source>
</evidence>
<evidence type="ECO:0000256" key="1">
    <source>
        <dbReference type="ARBA" id="ARBA00004496"/>
    </source>
</evidence>
<reference evidence="7 8" key="1">
    <citation type="journal article" date="2005" name="Nucleic Acids Res.">
        <title>Genomic blueprint of Hahella chejuensis, a marine microbe producing an algicidal agent.</title>
        <authorList>
            <person name="Jeong H."/>
            <person name="Yim J.H."/>
            <person name="Lee C."/>
            <person name="Choi S.-H."/>
            <person name="Park Y.K."/>
            <person name="Yoon S.H."/>
            <person name="Hur C.-G."/>
            <person name="Kang H.-Y."/>
            <person name="Kim D."/>
            <person name="Lee H.H."/>
            <person name="Park K.H."/>
            <person name="Park S.-H."/>
            <person name="Park H.-S."/>
            <person name="Lee H.K."/>
            <person name="Oh T.K."/>
            <person name="Kim J.F."/>
        </authorList>
    </citation>
    <scope>NUCLEOTIDE SEQUENCE [LARGE SCALE GENOMIC DNA]</scope>
    <source>
        <strain evidence="7 8">KCTC 2396</strain>
    </source>
</reference>
<dbReference type="EMBL" id="CP000155">
    <property type="protein sequence ID" value="ABC31455.1"/>
    <property type="molecule type" value="Genomic_DNA"/>
</dbReference>
<protein>
    <recommendedName>
        <fullName evidence="5">Universal stress protein</fullName>
    </recommendedName>
</protein>
<feature type="domain" description="UspA" evidence="6">
    <location>
        <begin position="1"/>
        <end position="139"/>
    </location>
</feature>
<evidence type="ECO:0000313" key="8">
    <source>
        <dbReference type="Proteomes" id="UP000000238"/>
    </source>
</evidence>
<name>Q2SD19_HAHCH</name>
<dbReference type="eggNOG" id="COG0589">
    <property type="taxonomic scope" value="Bacteria"/>
</dbReference>
<sequence>MYKNILVALDLSDEGEQVIAKALRMQQATQARLHLTHVIEPISYAYGGDIPLDLGDIQQQLQKHSEEKLQKLIEKHTLTNSAAAVLVGRPEGEIHRYAEENDIDLVIVGSHGRHGLQLLLGSTANGVLHGAKCDVLAVRISD</sequence>
<accession>Q2SD19</accession>
<proteinExistence type="inferred from homology"/>
<evidence type="ECO:0000256" key="3">
    <source>
        <dbReference type="ARBA" id="ARBA00011738"/>
    </source>
</evidence>
<dbReference type="KEGG" id="hch:HCH_04760"/>